<dbReference type="Gene3D" id="1.10.10.60">
    <property type="entry name" value="Homeodomain-like"/>
    <property type="match status" value="1"/>
</dbReference>
<accession>A0A926P0I3</accession>
<dbReference type="SMART" id="SM00342">
    <property type="entry name" value="HTH_ARAC"/>
    <property type="match status" value="1"/>
</dbReference>
<keyword evidence="1" id="KW-0805">Transcription regulation</keyword>
<dbReference type="Proteomes" id="UP000598467">
    <property type="component" value="Unassembled WGS sequence"/>
</dbReference>
<dbReference type="InterPro" id="IPR009057">
    <property type="entry name" value="Homeodomain-like_sf"/>
</dbReference>
<feature type="domain" description="HTH araC/xylS-type" evidence="4">
    <location>
        <begin position="147"/>
        <end position="245"/>
    </location>
</feature>
<gene>
    <name evidence="5" type="ORF">HK439_12410</name>
</gene>
<dbReference type="SUPFAM" id="SSF46689">
    <property type="entry name" value="Homeodomain-like"/>
    <property type="match status" value="1"/>
</dbReference>
<sequence length="253" mass="27742">MPENVTSNQTAPSAIPDISAGKTEAAEWVVARPLSVLAGIARSRGCDANQATYTFVAWIAGRIELVLETVSEQIRLEFAVPAPKQSCSFLEKHATRTSFGRTANRILIPARLLDSRPPRADRGLLRIIENAAELELQDRLRGVSPLAELDAMVKICLKSGDCSMNRAASTMGVTQKALHKPLEREGTCFRNILENVRSSMAGHYLIDTDLPMKEIAYLLGFSEASALSRAVKRWLGHPPRVIRQQGRDRPSGA</sequence>
<name>A0A926P0I3_9HYPH</name>
<keyword evidence="2" id="KW-0238">DNA-binding</keyword>
<evidence type="ECO:0000256" key="3">
    <source>
        <dbReference type="ARBA" id="ARBA00023163"/>
    </source>
</evidence>
<evidence type="ECO:0000259" key="4">
    <source>
        <dbReference type="PROSITE" id="PS01124"/>
    </source>
</evidence>
<dbReference type="PANTHER" id="PTHR47894">
    <property type="entry name" value="HTH-TYPE TRANSCRIPTIONAL REGULATOR GADX"/>
    <property type="match status" value="1"/>
</dbReference>
<organism evidence="5 6">
    <name type="scientific">Roseibium aggregatum</name>
    <dbReference type="NCBI Taxonomy" id="187304"/>
    <lineage>
        <taxon>Bacteria</taxon>
        <taxon>Pseudomonadati</taxon>
        <taxon>Pseudomonadota</taxon>
        <taxon>Alphaproteobacteria</taxon>
        <taxon>Hyphomicrobiales</taxon>
        <taxon>Stappiaceae</taxon>
        <taxon>Roseibium</taxon>
    </lineage>
</organism>
<dbReference type="Pfam" id="PF12833">
    <property type="entry name" value="HTH_18"/>
    <property type="match status" value="1"/>
</dbReference>
<reference evidence="5" key="1">
    <citation type="submission" date="2020-05" db="EMBL/GenBank/DDBJ databases">
        <title>Identification of trans-AT polyketide cluster in two marine bacteria, producers of a novel glutaramide-containing polyketide sesbanimide D and analogs.</title>
        <authorList>
            <person name="Kacar D."/>
            <person name="Rodriguez P."/>
            <person name="Canedo L."/>
            <person name="Gonzalez E."/>
            <person name="Galan B."/>
            <person name="De La Calle F."/>
            <person name="Garcia J.L."/>
        </authorList>
    </citation>
    <scope>NUCLEOTIDE SEQUENCE</scope>
    <source>
        <strain evidence="5">PHM038</strain>
    </source>
</reference>
<proteinExistence type="predicted"/>
<evidence type="ECO:0000313" key="5">
    <source>
        <dbReference type="EMBL" id="MBD1547070.1"/>
    </source>
</evidence>
<dbReference type="GO" id="GO:0000976">
    <property type="term" value="F:transcription cis-regulatory region binding"/>
    <property type="evidence" value="ECO:0007669"/>
    <property type="project" value="TreeGrafter"/>
</dbReference>
<evidence type="ECO:0000256" key="2">
    <source>
        <dbReference type="ARBA" id="ARBA00023125"/>
    </source>
</evidence>
<protein>
    <submittedName>
        <fullName evidence="5">Helix-turn-helix transcriptional regulator</fullName>
    </submittedName>
</protein>
<evidence type="ECO:0000256" key="1">
    <source>
        <dbReference type="ARBA" id="ARBA00023015"/>
    </source>
</evidence>
<comment type="caution">
    <text evidence="5">The sequence shown here is derived from an EMBL/GenBank/DDBJ whole genome shotgun (WGS) entry which is preliminary data.</text>
</comment>
<evidence type="ECO:0000313" key="6">
    <source>
        <dbReference type="Proteomes" id="UP000598467"/>
    </source>
</evidence>
<dbReference type="AlphaFoldDB" id="A0A926P0I3"/>
<dbReference type="InterPro" id="IPR018060">
    <property type="entry name" value="HTH_AraC"/>
</dbReference>
<dbReference type="GO" id="GO:0003700">
    <property type="term" value="F:DNA-binding transcription factor activity"/>
    <property type="evidence" value="ECO:0007669"/>
    <property type="project" value="InterPro"/>
</dbReference>
<dbReference type="EMBL" id="JABFCZ010000012">
    <property type="protein sequence ID" value="MBD1547070.1"/>
    <property type="molecule type" value="Genomic_DNA"/>
</dbReference>
<keyword evidence="3" id="KW-0804">Transcription</keyword>
<dbReference type="RefSeq" id="WP_190291821.1">
    <property type="nucleotide sequence ID" value="NZ_JABFCZ010000012.1"/>
</dbReference>
<dbReference type="PANTHER" id="PTHR47894:SF1">
    <property type="entry name" value="HTH-TYPE TRANSCRIPTIONAL REGULATOR VQSM"/>
    <property type="match status" value="1"/>
</dbReference>
<dbReference type="GO" id="GO:0005829">
    <property type="term" value="C:cytosol"/>
    <property type="evidence" value="ECO:0007669"/>
    <property type="project" value="TreeGrafter"/>
</dbReference>
<dbReference type="PROSITE" id="PS01124">
    <property type="entry name" value="HTH_ARAC_FAMILY_2"/>
    <property type="match status" value="1"/>
</dbReference>